<dbReference type="AlphaFoldDB" id="A0A7W8DLS2"/>
<keyword evidence="1" id="KW-0812">Transmembrane</keyword>
<keyword evidence="3" id="KW-1185">Reference proteome</keyword>
<feature type="transmembrane region" description="Helical" evidence="1">
    <location>
        <begin position="192"/>
        <end position="211"/>
    </location>
</feature>
<dbReference type="EMBL" id="JACHIG010000010">
    <property type="protein sequence ID" value="MBB5034623.1"/>
    <property type="molecule type" value="Genomic_DNA"/>
</dbReference>
<feature type="transmembrane region" description="Helical" evidence="1">
    <location>
        <begin position="54"/>
        <end position="73"/>
    </location>
</feature>
<evidence type="ECO:0000313" key="2">
    <source>
        <dbReference type="EMBL" id="MBB5034623.1"/>
    </source>
</evidence>
<keyword evidence="1" id="KW-0472">Membrane</keyword>
<keyword evidence="1" id="KW-1133">Transmembrane helix</keyword>
<comment type="caution">
    <text evidence="2">The sequence shown here is derived from an EMBL/GenBank/DDBJ whole genome shotgun (WGS) entry which is preliminary data.</text>
</comment>
<proteinExistence type="predicted"/>
<protein>
    <submittedName>
        <fullName evidence="2">Uncharacterized protein</fullName>
    </submittedName>
</protein>
<organism evidence="2 3">
    <name type="scientific">Prosthecobacter vanneervenii</name>
    <dbReference type="NCBI Taxonomy" id="48466"/>
    <lineage>
        <taxon>Bacteria</taxon>
        <taxon>Pseudomonadati</taxon>
        <taxon>Verrucomicrobiota</taxon>
        <taxon>Verrucomicrobiia</taxon>
        <taxon>Verrucomicrobiales</taxon>
        <taxon>Verrucomicrobiaceae</taxon>
        <taxon>Prosthecobacter</taxon>
    </lineage>
</organism>
<name>A0A7W8DLS2_9BACT</name>
<evidence type="ECO:0000313" key="3">
    <source>
        <dbReference type="Proteomes" id="UP000590740"/>
    </source>
</evidence>
<reference evidence="2 3" key="1">
    <citation type="submission" date="2020-08" db="EMBL/GenBank/DDBJ databases">
        <title>Genomic Encyclopedia of Type Strains, Phase IV (KMG-IV): sequencing the most valuable type-strain genomes for metagenomic binning, comparative biology and taxonomic classification.</title>
        <authorList>
            <person name="Goeker M."/>
        </authorList>
    </citation>
    <scope>NUCLEOTIDE SEQUENCE [LARGE SCALE GENOMIC DNA]</scope>
    <source>
        <strain evidence="2 3">DSM 12252</strain>
    </source>
</reference>
<dbReference type="RefSeq" id="WP_184342609.1">
    <property type="nucleotide sequence ID" value="NZ_JACHIG010000010.1"/>
</dbReference>
<sequence>MTWLILILVGVTPFVFFIHGRRLLGSQTHPAALFILAWMAGAFLLEAADLHHLSVTAVTFVWVLLCSGVVAVVRKLRSKAGKAERTTADTLSNNHILPDHSVMKLLQETGLLLRNTLLVTAAVVLGFVLGGALGVPVWLQGFFLIPAALLFHWLSGGGTFAWGKVLCFLAVLTGFNFVFNVAFPHLPHGLRFLTLIVLLMLAPVSQMAGWLERRFRKAPPTEDENTARHVR</sequence>
<dbReference type="Proteomes" id="UP000590740">
    <property type="component" value="Unassembled WGS sequence"/>
</dbReference>
<feature type="transmembrane region" description="Helical" evidence="1">
    <location>
        <begin position="31"/>
        <end position="48"/>
    </location>
</feature>
<gene>
    <name evidence="2" type="ORF">HNQ65_004228</name>
</gene>
<feature type="transmembrane region" description="Helical" evidence="1">
    <location>
        <begin position="111"/>
        <end position="131"/>
    </location>
</feature>
<accession>A0A7W8DLS2</accession>
<evidence type="ECO:0000256" key="1">
    <source>
        <dbReference type="SAM" id="Phobius"/>
    </source>
</evidence>
<feature type="transmembrane region" description="Helical" evidence="1">
    <location>
        <begin position="6"/>
        <end position="24"/>
    </location>
</feature>
<feature type="transmembrane region" description="Helical" evidence="1">
    <location>
        <begin position="166"/>
        <end position="186"/>
    </location>
</feature>